<dbReference type="Gene3D" id="1.10.260.40">
    <property type="entry name" value="lambda repressor-like DNA-binding domains"/>
    <property type="match status" value="1"/>
</dbReference>
<dbReference type="SUPFAM" id="SSF47413">
    <property type="entry name" value="lambda repressor-like DNA-binding domains"/>
    <property type="match status" value="1"/>
</dbReference>
<dbReference type="InterPro" id="IPR010982">
    <property type="entry name" value="Lambda_DNA-bd_dom_sf"/>
</dbReference>
<keyword evidence="2" id="KW-1185">Reference proteome</keyword>
<proteinExistence type="predicted"/>
<comment type="caution">
    <text evidence="1">The sequence shown here is derived from an EMBL/GenBank/DDBJ whole genome shotgun (WGS) entry which is preliminary data.</text>
</comment>
<dbReference type="EMBL" id="BBYQ01000074">
    <property type="protein sequence ID" value="GAP30175.1"/>
    <property type="molecule type" value="Genomic_DNA"/>
</dbReference>
<name>A0ABC9YXK6_9NOCA</name>
<protein>
    <recommendedName>
        <fullName evidence="3">XRE family transcriptional regulator</fullName>
    </recommendedName>
</protein>
<evidence type="ECO:0008006" key="3">
    <source>
        <dbReference type="Google" id="ProtNLM"/>
    </source>
</evidence>
<gene>
    <name evidence="1" type="ORF">NSK11_contig00074-0010</name>
</gene>
<accession>A0ABC9YXK6</accession>
<organism evidence="1 2">
    <name type="scientific">Nocardia seriolae</name>
    <dbReference type="NCBI Taxonomy" id="37332"/>
    <lineage>
        <taxon>Bacteria</taxon>
        <taxon>Bacillati</taxon>
        <taxon>Actinomycetota</taxon>
        <taxon>Actinomycetes</taxon>
        <taxon>Mycobacteriales</taxon>
        <taxon>Nocardiaceae</taxon>
        <taxon>Nocardia</taxon>
    </lineage>
</organism>
<reference evidence="1 2" key="2">
    <citation type="journal article" date="2016" name="Genome Announc.">
        <title>Draft Genome Sequence of Erythromycin- and Oxytetracycline-Sensitive Nocardia seriolae Strain U-1 (NBRC 110359).</title>
        <authorList>
            <person name="Imajoh M."/>
            <person name="Sukeda M."/>
            <person name="Shimizu M."/>
            <person name="Yamane J."/>
            <person name="Ohnishi K."/>
            <person name="Oshima S."/>
        </authorList>
    </citation>
    <scope>NUCLEOTIDE SEQUENCE [LARGE SCALE GENOMIC DNA]</scope>
    <source>
        <strain evidence="1 2">U-1</strain>
    </source>
</reference>
<dbReference type="Proteomes" id="UP000037179">
    <property type="component" value="Unassembled WGS sequence"/>
</dbReference>
<evidence type="ECO:0000313" key="2">
    <source>
        <dbReference type="Proteomes" id="UP000037179"/>
    </source>
</evidence>
<evidence type="ECO:0000313" key="1">
    <source>
        <dbReference type="EMBL" id="GAP30175.1"/>
    </source>
</evidence>
<sequence length="91" mass="9306">MFRTDLSVARMDLLDRSIAARVALAMSEAEVGLGQIAARIGLDAAVLAAAMAGSVPFTATDLVLIACALRCDPADLLPGAGVLTHADREVA</sequence>
<reference evidence="2" key="1">
    <citation type="submission" date="2015-07" db="EMBL/GenBank/DDBJ databases">
        <title>Nocardia seriolae U-1 whole genome shotgun sequence.</title>
        <authorList>
            <person name="Imajoh M."/>
            <person name="Fukumoto Y."/>
            <person name="Sukeda M."/>
            <person name="Yamane J."/>
            <person name="Yamasaki K."/>
            <person name="Shimizu M."/>
            <person name="Ohnishi K."/>
            <person name="Oshima S."/>
        </authorList>
    </citation>
    <scope>NUCLEOTIDE SEQUENCE [LARGE SCALE GENOMIC DNA]</scope>
    <source>
        <strain evidence="2">U-1</strain>
    </source>
</reference>
<dbReference type="AlphaFoldDB" id="A0ABC9YXK6"/>